<dbReference type="AlphaFoldDB" id="A0A841C6T0"/>
<dbReference type="Pfam" id="PF02706">
    <property type="entry name" value="Wzz"/>
    <property type="match status" value="1"/>
</dbReference>
<keyword evidence="7" id="KW-0972">Capsule biogenesis/degradation</keyword>
<dbReference type="InterPro" id="IPR050445">
    <property type="entry name" value="Bact_polysacc_biosynth/exp"/>
</dbReference>
<comment type="function">
    <text evidence="11">Required for CpsD phosphorylation. Involved in the regulation of capsular polysaccharide biosynthesis. May be part of a complex that directs the coordinated polymerization and export to the cell surface of the capsular polysaccharide.</text>
</comment>
<dbReference type="UniPathway" id="UPA00934"/>
<evidence type="ECO:0000256" key="3">
    <source>
        <dbReference type="ARBA" id="ARBA00006683"/>
    </source>
</evidence>
<keyword evidence="9 12" id="KW-0472">Membrane</keyword>
<name>A0A841C6T0_9LACT</name>
<dbReference type="Proteomes" id="UP000562464">
    <property type="component" value="Unassembled WGS sequence"/>
</dbReference>
<evidence type="ECO:0000256" key="8">
    <source>
        <dbReference type="ARBA" id="ARBA00022989"/>
    </source>
</evidence>
<evidence type="ECO:0000259" key="14">
    <source>
        <dbReference type="Pfam" id="PF13807"/>
    </source>
</evidence>
<evidence type="ECO:0000313" key="16">
    <source>
        <dbReference type="Proteomes" id="UP000562464"/>
    </source>
</evidence>
<reference evidence="15 16" key="1">
    <citation type="submission" date="2020-08" db="EMBL/GenBank/DDBJ databases">
        <title>Genomic Encyclopedia of Type Strains, Phase IV (KMG-IV): sequencing the most valuable type-strain genomes for metagenomic binning, comparative biology and taxonomic classification.</title>
        <authorList>
            <person name="Goeker M."/>
        </authorList>
    </citation>
    <scope>NUCLEOTIDE SEQUENCE [LARGE SCALE GENOMIC DNA]</scope>
    <source>
        <strain evidence="15 16">DSM 14925</strain>
    </source>
</reference>
<evidence type="ECO:0000256" key="6">
    <source>
        <dbReference type="ARBA" id="ARBA00022692"/>
    </source>
</evidence>
<comment type="subcellular location">
    <subcellularLocation>
        <location evidence="1">Cell membrane</location>
        <topology evidence="1">Multi-pass membrane protein</topology>
    </subcellularLocation>
</comment>
<evidence type="ECO:0000256" key="7">
    <source>
        <dbReference type="ARBA" id="ARBA00022903"/>
    </source>
</evidence>
<evidence type="ECO:0000256" key="5">
    <source>
        <dbReference type="ARBA" id="ARBA00022475"/>
    </source>
</evidence>
<dbReference type="GO" id="GO:0045227">
    <property type="term" value="P:capsule polysaccharide biosynthetic process"/>
    <property type="evidence" value="ECO:0007669"/>
    <property type="project" value="UniProtKB-UniPathway"/>
</dbReference>
<evidence type="ECO:0000313" key="15">
    <source>
        <dbReference type="EMBL" id="MBB5887987.1"/>
    </source>
</evidence>
<gene>
    <name evidence="15" type="ORF">HNQ37_000877</name>
</gene>
<evidence type="ECO:0000259" key="13">
    <source>
        <dbReference type="Pfam" id="PF02706"/>
    </source>
</evidence>
<comment type="pathway">
    <text evidence="2">Capsule biogenesis; capsule polysaccharide biosynthesis.</text>
</comment>
<organism evidence="15 16">
    <name type="scientific">Lactovum miscens</name>
    <dbReference type="NCBI Taxonomy" id="190387"/>
    <lineage>
        <taxon>Bacteria</taxon>
        <taxon>Bacillati</taxon>
        <taxon>Bacillota</taxon>
        <taxon>Bacilli</taxon>
        <taxon>Lactobacillales</taxon>
        <taxon>Streptococcaceae</taxon>
        <taxon>Lactovum</taxon>
    </lineage>
</organism>
<feature type="transmembrane region" description="Helical" evidence="12">
    <location>
        <begin position="22"/>
        <end position="44"/>
    </location>
</feature>
<dbReference type="PANTHER" id="PTHR32309">
    <property type="entry name" value="TYROSINE-PROTEIN KINASE"/>
    <property type="match status" value="1"/>
</dbReference>
<keyword evidence="16" id="KW-1185">Reference proteome</keyword>
<comment type="caution">
    <text evidence="15">The sequence shown here is derived from an EMBL/GenBank/DDBJ whole genome shotgun (WGS) entry which is preliminary data.</text>
</comment>
<keyword evidence="8 12" id="KW-1133">Transmembrane helix</keyword>
<accession>A0A841C6T0</accession>
<dbReference type="InterPro" id="IPR032807">
    <property type="entry name" value="GNVR"/>
</dbReference>
<dbReference type="Pfam" id="PF13807">
    <property type="entry name" value="GNVR"/>
    <property type="match status" value="1"/>
</dbReference>
<keyword evidence="5" id="KW-1003">Cell membrane</keyword>
<dbReference type="PANTHER" id="PTHR32309:SF13">
    <property type="entry name" value="FERRIC ENTEROBACTIN TRANSPORT PROTEIN FEPE"/>
    <property type="match status" value="1"/>
</dbReference>
<feature type="domain" description="Tyrosine-protein kinase G-rich" evidence="14">
    <location>
        <begin position="152"/>
        <end position="196"/>
    </location>
</feature>
<protein>
    <recommendedName>
        <fullName evidence="4">Capsular polysaccharide biosynthesis protein CpsC</fullName>
    </recommendedName>
</protein>
<evidence type="ECO:0000256" key="11">
    <source>
        <dbReference type="ARBA" id="ARBA00045736"/>
    </source>
</evidence>
<keyword evidence="6 12" id="KW-0812">Transmembrane</keyword>
<sequence>MQEQTVATIDLRGMLGIFRKRIGSIILIIFIVTVLGSVYTFFIATPKYTATTQLVVKLPSSDNSVAYAGQVTGNIQMANTINQVITSPAILDKVNTNLNLGSNVNLTNNISATNTTNSQVITINVTYSNPYTAQKIANETAKVFSDNAQSILNVTNVSVLASATVNTSPVSPKPKFYISISVIVGLIIGLGFALLTEALNNKVRTEEDIIALGFNSLGSTPYVDSKDLRVGYEVGTLHKEVKTEVTLRRKH</sequence>
<dbReference type="RefSeq" id="WP_183539625.1">
    <property type="nucleotide sequence ID" value="NZ_JACHHV010000012.1"/>
</dbReference>
<evidence type="ECO:0000256" key="10">
    <source>
        <dbReference type="ARBA" id="ARBA00023169"/>
    </source>
</evidence>
<feature type="domain" description="Polysaccharide chain length determinant N-terminal" evidence="13">
    <location>
        <begin position="8"/>
        <end position="97"/>
    </location>
</feature>
<comment type="similarity">
    <text evidence="3">Belongs to the CpsC/CapA family.</text>
</comment>
<dbReference type="GO" id="GO:0005886">
    <property type="term" value="C:plasma membrane"/>
    <property type="evidence" value="ECO:0007669"/>
    <property type="project" value="UniProtKB-SubCell"/>
</dbReference>
<evidence type="ECO:0000256" key="2">
    <source>
        <dbReference type="ARBA" id="ARBA00005132"/>
    </source>
</evidence>
<keyword evidence="10" id="KW-0270">Exopolysaccharide synthesis</keyword>
<proteinExistence type="inferred from homology"/>
<dbReference type="InterPro" id="IPR003856">
    <property type="entry name" value="LPS_length_determ_N"/>
</dbReference>
<feature type="transmembrane region" description="Helical" evidence="12">
    <location>
        <begin position="176"/>
        <end position="195"/>
    </location>
</feature>
<dbReference type="GO" id="GO:0004713">
    <property type="term" value="F:protein tyrosine kinase activity"/>
    <property type="evidence" value="ECO:0007669"/>
    <property type="project" value="TreeGrafter"/>
</dbReference>
<evidence type="ECO:0000256" key="12">
    <source>
        <dbReference type="SAM" id="Phobius"/>
    </source>
</evidence>
<evidence type="ECO:0000256" key="1">
    <source>
        <dbReference type="ARBA" id="ARBA00004651"/>
    </source>
</evidence>
<evidence type="ECO:0000256" key="9">
    <source>
        <dbReference type="ARBA" id="ARBA00023136"/>
    </source>
</evidence>
<evidence type="ECO:0000256" key="4">
    <source>
        <dbReference type="ARBA" id="ARBA00020739"/>
    </source>
</evidence>
<dbReference type="EMBL" id="JACHHV010000012">
    <property type="protein sequence ID" value="MBB5887987.1"/>
    <property type="molecule type" value="Genomic_DNA"/>
</dbReference>